<feature type="transmembrane region" description="Helical" evidence="1">
    <location>
        <begin position="224"/>
        <end position="242"/>
    </location>
</feature>
<dbReference type="Proteomes" id="UP000189738">
    <property type="component" value="Chromosome"/>
</dbReference>
<evidence type="ECO:0000313" key="3">
    <source>
        <dbReference type="EMBL" id="OPB52068.1"/>
    </source>
</evidence>
<evidence type="ECO:0000313" key="2">
    <source>
        <dbReference type="EMBL" id="AQX51347.1"/>
    </source>
</evidence>
<gene>
    <name evidence="2" type="ORF">AYC66_11945</name>
    <name evidence="3" type="ORF">BAY09_12895</name>
</gene>
<feature type="transmembrane region" description="Helical" evidence="1">
    <location>
        <begin position="33"/>
        <end position="51"/>
    </location>
</feature>
<feature type="transmembrane region" description="Helical" evidence="1">
    <location>
        <begin position="184"/>
        <end position="203"/>
    </location>
</feature>
<keyword evidence="1" id="KW-0812">Transmembrane</keyword>
<reference evidence="2 4" key="1">
    <citation type="submission" date="2016-02" db="EMBL/GenBank/DDBJ databases">
        <authorList>
            <person name="Nicholson A.C."/>
            <person name="Humrighouse B.W."/>
            <person name="Loparev V."/>
            <person name="Emery B."/>
            <person name="Graziano J."/>
            <person name="McQuiston J.R."/>
        </authorList>
    </citation>
    <scope>NUCLEOTIDE SEQUENCE [LARGE SCALE GENOMIC DNA]</scope>
    <source>
        <strain evidence="2 4">E6809</strain>
    </source>
</reference>
<evidence type="ECO:0000313" key="4">
    <source>
        <dbReference type="Proteomes" id="UP000189738"/>
    </source>
</evidence>
<proteinExistence type="predicted"/>
<sequence length="427" mass="47622">MRYFSNLFGLHNGEENRKKVQDDVLKNISFKGANLWILASAILIASIGLNVNSTAVIIGAMLISPLMGPIVGAGFALATYDFILLRKSAKNLIIATVVSLFVSTLYFYLSPFKEVQSELLARTSPTIYDVLIAFFGGIVGAVSITRAEKGNPIPGVAIATALMPPLCTAGFGLATLNFKFMAGALYLYSINCFFIGISTFLIIKYMKYGAVSSGNSSFDKKLRISITLVMLLMIIPSSYLAYNLLNERKFSQNVEQFLKDKFYNNGYITIYKKVSYNSNPKSIELAFLSKKFDSTEIKQLNNDLKKFGIVNTKLIIKQNTSDLKSEILSEINKQSSNLSEKDLQLSTLSTELKNYRITNPQLIKEITILFPEISEVSLGKIDNYYPNDSMATSAVLLYKAEKKVDEEKLKKWLQEQLQDSGIKVLKE</sequence>
<feature type="transmembrane region" description="Helical" evidence="1">
    <location>
        <begin position="156"/>
        <end position="178"/>
    </location>
</feature>
<feature type="transmembrane region" description="Helical" evidence="1">
    <location>
        <begin position="92"/>
        <end position="109"/>
    </location>
</feature>
<feature type="transmembrane region" description="Helical" evidence="1">
    <location>
        <begin position="57"/>
        <end position="80"/>
    </location>
</feature>
<dbReference type="InterPro" id="IPR005240">
    <property type="entry name" value="DUF389"/>
</dbReference>
<dbReference type="RefSeq" id="WP_078719941.1">
    <property type="nucleotide sequence ID" value="NZ_CP014339.1"/>
</dbReference>
<evidence type="ECO:0008006" key="5">
    <source>
        <dbReference type="Google" id="ProtNLM"/>
    </source>
</evidence>
<feature type="transmembrane region" description="Helical" evidence="1">
    <location>
        <begin position="125"/>
        <end position="144"/>
    </location>
</feature>
<keyword evidence="1" id="KW-0472">Membrane</keyword>
<evidence type="ECO:0000256" key="1">
    <source>
        <dbReference type="SAM" id="Phobius"/>
    </source>
</evidence>
<dbReference type="Pfam" id="PF04087">
    <property type="entry name" value="DUF389"/>
    <property type="match status" value="1"/>
</dbReference>
<keyword evidence="1" id="KW-1133">Transmembrane helix</keyword>
<dbReference type="PANTHER" id="PTHR20992:SF9">
    <property type="entry name" value="AT15442P-RELATED"/>
    <property type="match status" value="1"/>
</dbReference>
<name>A0A494J916_9FLAO</name>
<dbReference type="EMBL" id="MAHS01000003">
    <property type="protein sequence ID" value="OPB52068.1"/>
    <property type="molecule type" value="Genomic_DNA"/>
</dbReference>
<organism evidence="3">
    <name type="scientific">Elizabethkingia anophelis</name>
    <dbReference type="NCBI Taxonomy" id="1117645"/>
    <lineage>
        <taxon>Bacteria</taxon>
        <taxon>Pseudomonadati</taxon>
        <taxon>Bacteroidota</taxon>
        <taxon>Flavobacteriia</taxon>
        <taxon>Flavobacteriales</taxon>
        <taxon>Weeksellaceae</taxon>
        <taxon>Elizabethkingia</taxon>
    </lineage>
</organism>
<dbReference type="PANTHER" id="PTHR20992">
    <property type="entry name" value="AT15442P-RELATED"/>
    <property type="match status" value="1"/>
</dbReference>
<dbReference type="EMBL" id="CP014339">
    <property type="protein sequence ID" value="AQX51347.1"/>
    <property type="molecule type" value="Genomic_DNA"/>
</dbReference>
<dbReference type="AlphaFoldDB" id="A0A494J916"/>
<protein>
    <recommendedName>
        <fullName evidence="5">DUF389 domain-containing protein</fullName>
    </recommendedName>
</protein>
<accession>A0A494J916</accession>
<reference evidence="3" key="2">
    <citation type="submission" date="2016-06" db="EMBL/GenBank/DDBJ databases">
        <authorList>
            <person name="Nicholson A.C."/>
        </authorList>
    </citation>
    <scope>NUCLEOTIDE SEQUENCE [LARGE SCALE GENOMIC DNA]</scope>
    <source>
        <strain evidence="3">E6809</strain>
    </source>
</reference>